<dbReference type="SUPFAM" id="SSF52833">
    <property type="entry name" value="Thioredoxin-like"/>
    <property type="match status" value="1"/>
</dbReference>
<dbReference type="InterPro" id="IPR036249">
    <property type="entry name" value="Thioredoxin-like_sf"/>
</dbReference>
<evidence type="ECO:0000313" key="3">
    <source>
        <dbReference type="Proteomes" id="UP000515480"/>
    </source>
</evidence>
<dbReference type="AlphaFoldDB" id="A0A7G7VLP2"/>
<dbReference type="Proteomes" id="UP000515480">
    <property type="component" value="Chromosome"/>
</dbReference>
<proteinExistence type="predicted"/>
<sequence length="99" mass="11250">MKTLTMIEMAGCPYCANAHRAMDALRAEGGSYADVTVDFIDENREPEKTQLFAGQYYYVPSIFMDGEKLYEAQPGHSYDKIYAEVKHAFDAVREKTHNS</sequence>
<dbReference type="InterPro" id="IPR002109">
    <property type="entry name" value="Glutaredoxin"/>
</dbReference>
<dbReference type="RefSeq" id="WP_185980933.1">
    <property type="nucleotide sequence ID" value="NZ_CP060204.1"/>
</dbReference>
<dbReference type="Gene3D" id="3.40.30.10">
    <property type="entry name" value="Glutaredoxin"/>
    <property type="match status" value="1"/>
</dbReference>
<name>A0A7G7VLP2_9FIRM</name>
<keyword evidence="3" id="KW-1185">Reference proteome</keyword>
<dbReference type="EMBL" id="CP060204">
    <property type="protein sequence ID" value="QNH55035.1"/>
    <property type="molecule type" value="Genomic_DNA"/>
</dbReference>
<reference evidence="2 3" key="1">
    <citation type="submission" date="2020-07" db="EMBL/GenBank/DDBJ databases">
        <title>Complete genome and description of Selenomonas timonensis sp. nov., a new bacterium isolated from a gingivitis subject.</title>
        <authorList>
            <person name="Antezack A."/>
        </authorList>
    </citation>
    <scope>NUCLEOTIDE SEQUENCE [LARGE SCALE GENOMIC DNA]</scope>
    <source>
        <strain evidence="2 3">Marseille-Q3039</strain>
    </source>
</reference>
<evidence type="ECO:0000259" key="1">
    <source>
        <dbReference type="Pfam" id="PF00462"/>
    </source>
</evidence>
<dbReference type="KEGG" id="stim:H1B31_03620"/>
<evidence type="ECO:0000313" key="2">
    <source>
        <dbReference type="EMBL" id="QNH55035.1"/>
    </source>
</evidence>
<feature type="domain" description="Glutaredoxin" evidence="1">
    <location>
        <begin position="7"/>
        <end position="67"/>
    </location>
</feature>
<dbReference type="Pfam" id="PF00462">
    <property type="entry name" value="Glutaredoxin"/>
    <property type="match status" value="1"/>
</dbReference>
<accession>A0A7G7VLP2</accession>
<organism evidence="2 3">
    <name type="scientific">Selenomonas timonae</name>
    <dbReference type="NCBI Taxonomy" id="2754044"/>
    <lineage>
        <taxon>Bacteria</taxon>
        <taxon>Bacillati</taxon>
        <taxon>Bacillota</taxon>
        <taxon>Negativicutes</taxon>
        <taxon>Selenomonadales</taxon>
        <taxon>Selenomonadaceae</taxon>
        <taxon>Selenomonas</taxon>
    </lineage>
</organism>
<protein>
    <submittedName>
        <fullName evidence="2">Glutaredoxin</fullName>
    </submittedName>
</protein>
<gene>
    <name evidence="2" type="ORF">H1B31_03620</name>
</gene>